<evidence type="ECO:0000256" key="4">
    <source>
        <dbReference type="ARBA" id="ARBA00022702"/>
    </source>
</evidence>
<evidence type="ECO:0000256" key="2">
    <source>
        <dbReference type="ARBA" id="ARBA00006552"/>
    </source>
</evidence>
<feature type="domain" description="Glycoprotein hormone subunit beta" evidence="14">
    <location>
        <begin position="21"/>
        <end position="123"/>
    </location>
</feature>
<evidence type="ECO:0000256" key="13">
    <source>
        <dbReference type="SAM" id="SignalP"/>
    </source>
</evidence>
<evidence type="ECO:0000313" key="15">
    <source>
        <dbReference type="EMBL" id="CAE17337.1"/>
    </source>
</evidence>
<dbReference type="InterPro" id="IPR001545">
    <property type="entry name" value="Gonadotropin_bsu"/>
</dbReference>
<accession>Q70JA3</accession>
<name>Q70JA3_NEOFS</name>
<keyword evidence="3" id="KW-0964">Secreted</keyword>
<dbReference type="SMART" id="SM00068">
    <property type="entry name" value="GHB"/>
    <property type="match status" value="1"/>
</dbReference>
<dbReference type="PANTHER" id="PTHR11515">
    <property type="entry name" value="GLYCOPROTEIN HORMONE BETA CHAIN"/>
    <property type="match status" value="1"/>
</dbReference>
<reference evidence="15" key="1">
    <citation type="submission" date="2003-07" db="EMBL/GenBank/DDBJ databases">
        <title>Pituitary glycoprotein hormone beta subunits in the Australian lungfish and estimation of the relative evolution rate of these subunits within vertebrates.</title>
        <authorList>
            <person name="Querat B."/>
            <person name="Arai Y."/>
            <person name="Henri A."/>
            <person name="Longhurst T.J."/>
        </authorList>
    </citation>
    <scope>NUCLEOTIDE SEQUENCE</scope>
    <source>
        <tissue evidence="15">Pituitary</tissue>
    </source>
</reference>
<comment type="function">
    <text evidence="7">Together with the alpha chain CGA constitutes follitropin, the follicle-stimulating hormone, and provides its biological specificity to the hormone heterodimer. Binds FSHR, a G protein-coupled receptor, on target cells to activate downstream signaling pathways. Follitropin is involved in follicle development and spermatogenesis in reproductive organs.</text>
</comment>
<dbReference type="GO" id="GO:0016913">
    <property type="term" value="F:follicle-stimulating hormone activity"/>
    <property type="evidence" value="ECO:0007669"/>
    <property type="project" value="TreeGrafter"/>
</dbReference>
<evidence type="ECO:0000256" key="5">
    <source>
        <dbReference type="ARBA" id="ARBA00023157"/>
    </source>
</evidence>
<dbReference type="InterPro" id="IPR029034">
    <property type="entry name" value="Cystine-knot_cytokine"/>
</dbReference>
<keyword evidence="6" id="KW-0325">Glycoprotein</keyword>
<evidence type="ECO:0000256" key="8">
    <source>
        <dbReference type="ARBA" id="ARBA00038691"/>
    </source>
</evidence>
<feature type="signal peptide" evidence="13">
    <location>
        <begin position="1"/>
        <end position="18"/>
    </location>
</feature>
<dbReference type="InterPro" id="IPR006208">
    <property type="entry name" value="Glyco_hormone_CN"/>
</dbReference>
<dbReference type="GO" id="GO:0005737">
    <property type="term" value="C:cytoplasm"/>
    <property type="evidence" value="ECO:0007669"/>
    <property type="project" value="TreeGrafter"/>
</dbReference>
<dbReference type="FunFam" id="2.10.90.10:FF:000007">
    <property type="entry name" value="Luteinizing hormone beta subunit"/>
    <property type="match status" value="1"/>
</dbReference>
<dbReference type="PANTHER" id="PTHR11515:SF17">
    <property type="entry name" value="FOLLITROPIN SUBUNIT BETA"/>
    <property type="match status" value="1"/>
</dbReference>
<dbReference type="GO" id="GO:0005615">
    <property type="term" value="C:extracellular space"/>
    <property type="evidence" value="ECO:0007669"/>
    <property type="project" value="TreeGrafter"/>
</dbReference>
<dbReference type="AlphaFoldDB" id="Q70JA3"/>
<dbReference type="SUPFAM" id="SSF57501">
    <property type="entry name" value="Cystine-knot cytokines"/>
    <property type="match status" value="1"/>
</dbReference>
<evidence type="ECO:0000256" key="10">
    <source>
        <dbReference type="ARBA" id="ARBA00041687"/>
    </source>
</evidence>
<dbReference type="InterPro" id="IPR018245">
    <property type="entry name" value="Gonadotropin_bsu_CS"/>
</dbReference>
<dbReference type="Gene3D" id="2.10.90.10">
    <property type="entry name" value="Cystine-knot cytokines"/>
    <property type="match status" value="1"/>
</dbReference>
<evidence type="ECO:0000259" key="14">
    <source>
        <dbReference type="Pfam" id="PF00007"/>
    </source>
</evidence>
<dbReference type="EMBL" id="AJ578040">
    <property type="protein sequence ID" value="CAE17337.1"/>
    <property type="molecule type" value="mRNA"/>
</dbReference>
<comment type="similarity">
    <text evidence="2 12">Belongs to the glycoprotein hormones subunit beta family.</text>
</comment>
<sequence length="130" mass="14366">MLAFLWCALLLSWAFVHCDSNCSLSNITLTLEKEECGICVNVNTTWCSGYCFTKDPVFKNPLVSHIQHTCIFKEIVYETIKIPGCPSATDSFYTYPVAVSCHCGTCHTETTDCTVGGLGPSYCSLKQETE</sequence>
<dbReference type="PROSITE" id="PS00261">
    <property type="entry name" value="GLYCO_HORMONE_BETA_1"/>
    <property type="match status" value="1"/>
</dbReference>
<comment type="subcellular location">
    <subcellularLocation>
        <location evidence="1 12">Secreted</location>
    </subcellularLocation>
</comment>
<comment type="subunit">
    <text evidence="8">Heterodimer. The active follitropin is a heterodimer composed of an alpha chain/CGA shared with other hormones and a unique beta chain/FSHB shown here.</text>
</comment>
<evidence type="ECO:0000256" key="12">
    <source>
        <dbReference type="RuleBase" id="RU004069"/>
    </source>
</evidence>
<proteinExistence type="evidence at transcript level"/>
<gene>
    <name evidence="15" type="primary">fsh beta</name>
</gene>
<dbReference type="Pfam" id="PF00007">
    <property type="entry name" value="Cys_knot"/>
    <property type="match status" value="1"/>
</dbReference>
<protein>
    <recommendedName>
        <fullName evidence="9">Follitropin subunit beta</fullName>
    </recommendedName>
    <alternativeName>
        <fullName evidence="10">Follicle-stimulating hormone beta subunit</fullName>
    </alternativeName>
    <alternativeName>
        <fullName evidence="11">Follitropin beta chain</fullName>
    </alternativeName>
</protein>
<organism evidence="15">
    <name type="scientific">Neoceratodus forsteri</name>
    <name type="common">Australian lungfish</name>
    <name type="synonym">Ceratodus forsteri</name>
    <dbReference type="NCBI Taxonomy" id="7892"/>
    <lineage>
        <taxon>Eukaryota</taxon>
        <taxon>Metazoa</taxon>
        <taxon>Chordata</taxon>
        <taxon>Craniata</taxon>
        <taxon>Vertebrata</taxon>
        <taxon>Euteleostomi</taxon>
        <taxon>Dipnomorpha</taxon>
        <taxon>Ceratodontiformes</taxon>
        <taxon>Ceratodontoidei</taxon>
        <taxon>Ceratodontidae</taxon>
        <taxon>Neoceratodus</taxon>
    </lineage>
</organism>
<feature type="chain" id="PRO_5004283430" description="Follitropin subunit beta" evidence="13">
    <location>
        <begin position="19"/>
        <end position="130"/>
    </location>
</feature>
<evidence type="ECO:0000256" key="11">
    <source>
        <dbReference type="ARBA" id="ARBA00042045"/>
    </source>
</evidence>
<dbReference type="PROSITE" id="PS00689">
    <property type="entry name" value="GLYCO_HORMONE_BETA_2"/>
    <property type="match status" value="1"/>
</dbReference>
<evidence type="ECO:0000256" key="1">
    <source>
        <dbReference type="ARBA" id="ARBA00004613"/>
    </source>
</evidence>
<evidence type="ECO:0000256" key="7">
    <source>
        <dbReference type="ARBA" id="ARBA00037318"/>
    </source>
</evidence>
<keyword evidence="5" id="KW-1015">Disulfide bond</keyword>
<evidence type="ECO:0000256" key="6">
    <source>
        <dbReference type="ARBA" id="ARBA00023180"/>
    </source>
</evidence>
<evidence type="ECO:0000256" key="9">
    <source>
        <dbReference type="ARBA" id="ARBA00040964"/>
    </source>
</evidence>
<dbReference type="CDD" id="cd00069">
    <property type="entry name" value="GHB_like"/>
    <property type="match status" value="1"/>
</dbReference>
<dbReference type="GO" id="GO:0042699">
    <property type="term" value="P:follicle-stimulating hormone signaling pathway"/>
    <property type="evidence" value="ECO:0007669"/>
    <property type="project" value="TreeGrafter"/>
</dbReference>
<evidence type="ECO:0000256" key="3">
    <source>
        <dbReference type="ARBA" id="ARBA00022525"/>
    </source>
</evidence>
<keyword evidence="4 12" id="KW-0372">Hormone</keyword>
<keyword evidence="13" id="KW-0732">Signal</keyword>